<comment type="caution">
    <text evidence="1">The sequence shown here is derived from an EMBL/GenBank/DDBJ whole genome shotgun (WGS) entry which is preliminary data.</text>
</comment>
<dbReference type="EMBL" id="QKNX01000001">
    <property type="protein sequence ID" value="TKR28039.1"/>
    <property type="molecule type" value="Genomic_DNA"/>
</dbReference>
<evidence type="ECO:0000313" key="2">
    <source>
        <dbReference type="Proteomes" id="UP000308037"/>
    </source>
</evidence>
<dbReference type="OrthoDB" id="317711at2157"/>
<dbReference type="InterPro" id="IPR043899">
    <property type="entry name" value="DUF5789"/>
</dbReference>
<name>A0A4U5JPA2_9EURY</name>
<protein>
    <recommendedName>
        <fullName evidence="3">DUF2795 domain-containing protein</fullName>
    </recommendedName>
</protein>
<accession>A0A4U5JPA2</accession>
<evidence type="ECO:0000313" key="1">
    <source>
        <dbReference type="EMBL" id="TKR28039.1"/>
    </source>
</evidence>
<sequence>MGVRPPPQRDDGGPEIVAFGIAALDEHLERADVTFPMASDELLETLGDPSVPYDAAGSEMRLSEALDATPHSTFETRQECMNALHPVFEERRERANNSLVGQLRSLLPFGSG</sequence>
<proteinExistence type="predicted"/>
<dbReference type="Pfam" id="PF19102">
    <property type="entry name" value="DUF5789"/>
    <property type="match status" value="1"/>
</dbReference>
<reference evidence="1 2" key="1">
    <citation type="submission" date="2019-04" db="EMBL/GenBank/DDBJ databases">
        <title>Natronomonas sp. F20-122 a newhaloarchaeon isolated from a saline saltern of Isla Bacuta, Huelva, Spain.</title>
        <authorList>
            <person name="Duran-Viseras A."/>
            <person name="Sanchez-Porro C."/>
            <person name="Ventosa A."/>
        </authorList>
    </citation>
    <scope>NUCLEOTIDE SEQUENCE [LARGE SCALE GENOMIC DNA]</scope>
    <source>
        <strain evidence="1 2">F20-122</strain>
    </source>
</reference>
<dbReference type="AlphaFoldDB" id="A0A4U5JPA2"/>
<dbReference type="RefSeq" id="WP_137275339.1">
    <property type="nucleotide sequence ID" value="NZ_QKNX01000001.1"/>
</dbReference>
<evidence type="ECO:0008006" key="3">
    <source>
        <dbReference type="Google" id="ProtNLM"/>
    </source>
</evidence>
<gene>
    <name evidence="1" type="ORF">DM868_02860</name>
</gene>
<keyword evidence="2" id="KW-1185">Reference proteome</keyword>
<dbReference type="Proteomes" id="UP000308037">
    <property type="component" value="Unassembled WGS sequence"/>
</dbReference>
<organism evidence="1 2">
    <name type="scientific">Natronomonas salsuginis</name>
    <dbReference type="NCBI Taxonomy" id="2217661"/>
    <lineage>
        <taxon>Archaea</taxon>
        <taxon>Methanobacteriati</taxon>
        <taxon>Methanobacteriota</taxon>
        <taxon>Stenosarchaea group</taxon>
        <taxon>Halobacteria</taxon>
        <taxon>Halobacteriales</taxon>
        <taxon>Natronomonadaceae</taxon>
        <taxon>Natronomonas</taxon>
    </lineage>
</organism>